<feature type="non-terminal residue" evidence="1">
    <location>
        <position position="1"/>
    </location>
</feature>
<dbReference type="EMBL" id="CAJNJA010008036">
    <property type="protein sequence ID" value="CAE7232036.1"/>
    <property type="molecule type" value="Genomic_DNA"/>
</dbReference>
<evidence type="ECO:0000313" key="2">
    <source>
        <dbReference type="Proteomes" id="UP000601435"/>
    </source>
</evidence>
<name>A0A812KQT6_9DINO</name>
<dbReference type="Proteomes" id="UP000601435">
    <property type="component" value="Unassembled WGS sequence"/>
</dbReference>
<evidence type="ECO:0000313" key="1">
    <source>
        <dbReference type="EMBL" id="CAE7232036.1"/>
    </source>
</evidence>
<dbReference type="OrthoDB" id="439109at2759"/>
<protein>
    <submittedName>
        <fullName evidence="1">Uncharacterized protein</fullName>
    </submittedName>
</protein>
<keyword evidence="2" id="KW-1185">Reference proteome</keyword>
<organism evidence="1 2">
    <name type="scientific">Symbiodinium necroappetens</name>
    <dbReference type="NCBI Taxonomy" id="1628268"/>
    <lineage>
        <taxon>Eukaryota</taxon>
        <taxon>Sar</taxon>
        <taxon>Alveolata</taxon>
        <taxon>Dinophyceae</taxon>
        <taxon>Suessiales</taxon>
        <taxon>Symbiodiniaceae</taxon>
        <taxon>Symbiodinium</taxon>
    </lineage>
</organism>
<gene>
    <name evidence="1" type="ORF">SNEC2469_LOCUS3649</name>
</gene>
<dbReference type="AlphaFoldDB" id="A0A812KQT6"/>
<proteinExistence type="predicted"/>
<accession>A0A812KQT6</accession>
<sequence length="434" mass="48672">DRIMFLGVPLAHTNTPDLVLAHPLRKLTNSFFGMKKILDRPTTPHRVKALLFDSYISSKWAWCAAVVWPTTRSLKALEGLKNSLLTEQRGRACYLGGWLDGMSWRANSRMGLTFWATHEVGSSVACVYCFRSKQRAQDASVMHVRVQGGDMHASALSILLVVCDLLEMQQQVEPLTQAAVVLPRRHLLKHILEGSRDGQDVDAARFTRLCYEVDLMKRLSLTPKKWPERVVTKFVQHWSPETSFTTVSILDNVLTPPHYDSKNSEVPGMLTVITQEFVGGELWLAHERGDTKSILHGTCEWQGDRVALSAYSTPNVEENLGGDRLVKLAALGFRPPSAELEEHFKFEIWGATTVRQLRMHPRLVWPAGRLLRGPSRDIDLDPEANEEIGTCPDTVLIDSDTDSDIISIFMGGASPQPDLWDCILSDPETCDFDV</sequence>
<reference evidence="1" key="1">
    <citation type="submission" date="2021-02" db="EMBL/GenBank/DDBJ databases">
        <authorList>
            <person name="Dougan E. K."/>
            <person name="Rhodes N."/>
            <person name="Thang M."/>
            <person name="Chan C."/>
        </authorList>
    </citation>
    <scope>NUCLEOTIDE SEQUENCE</scope>
</reference>
<comment type="caution">
    <text evidence="1">The sequence shown here is derived from an EMBL/GenBank/DDBJ whole genome shotgun (WGS) entry which is preliminary data.</text>
</comment>